<feature type="transmembrane region" description="Helical" evidence="9">
    <location>
        <begin position="311"/>
        <end position="333"/>
    </location>
</feature>
<comment type="similarity">
    <text evidence="8">Belongs to the TsuA/YedE (TC 9.B.102) family.</text>
</comment>
<keyword evidence="3" id="KW-1003">Cell membrane</keyword>
<dbReference type="RefSeq" id="WP_246232560.1">
    <property type="nucleotide sequence ID" value="NZ_CP053069.1"/>
</dbReference>
<keyword evidence="7 9" id="KW-0472">Membrane</keyword>
<keyword evidence="2" id="KW-0813">Transport</keyword>
<evidence type="ECO:0000256" key="3">
    <source>
        <dbReference type="ARBA" id="ARBA00022475"/>
    </source>
</evidence>
<dbReference type="PANTHER" id="PTHR30574">
    <property type="entry name" value="INNER MEMBRANE PROTEIN YEDE"/>
    <property type="match status" value="1"/>
</dbReference>
<dbReference type="Proteomes" id="UP000501534">
    <property type="component" value="Chromosome"/>
</dbReference>
<feature type="transmembrane region" description="Helical" evidence="9">
    <location>
        <begin position="6"/>
        <end position="26"/>
    </location>
</feature>
<dbReference type="Pfam" id="PF04143">
    <property type="entry name" value="Sulf_transp"/>
    <property type="match status" value="1"/>
</dbReference>
<feature type="transmembrane region" description="Helical" evidence="9">
    <location>
        <begin position="175"/>
        <end position="193"/>
    </location>
</feature>
<proteinExistence type="inferred from homology"/>
<dbReference type="AlphaFoldDB" id="A0A6M4GSM8"/>
<protein>
    <submittedName>
        <fullName evidence="10">Uncharacterized protein</fullName>
    </submittedName>
</protein>
<feature type="transmembrane region" description="Helical" evidence="9">
    <location>
        <begin position="52"/>
        <end position="72"/>
    </location>
</feature>
<evidence type="ECO:0000256" key="2">
    <source>
        <dbReference type="ARBA" id="ARBA00022448"/>
    </source>
</evidence>
<evidence type="ECO:0000256" key="6">
    <source>
        <dbReference type="ARBA" id="ARBA00022989"/>
    </source>
</evidence>
<reference evidence="10 11" key="1">
    <citation type="submission" date="2020-04" db="EMBL/GenBank/DDBJ databases">
        <title>Usitatibacter rugosus gen. nov., sp. nov. and Usitatibacter palustris sp. nov., novel members of Usitatibacteraceae fam. nov. within the order Nitrosomonadales isolated from soil.</title>
        <authorList>
            <person name="Huber K.J."/>
            <person name="Neumann-Schaal M."/>
            <person name="Geppert A."/>
            <person name="Luckner M."/>
            <person name="Wanner G."/>
            <person name="Overmann J."/>
        </authorList>
    </citation>
    <scope>NUCLEOTIDE SEQUENCE [LARGE SCALE GENOMIC DNA]</scope>
    <source>
        <strain evidence="10 11">0125_3</strain>
    </source>
</reference>
<feature type="transmembrane region" description="Helical" evidence="9">
    <location>
        <begin position="205"/>
        <end position="222"/>
    </location>
</feature>
<keyword evidence="11" id="KW-1185">Reference proteome</keyword>
<feature type="transmembrane region" description="Helical" evidence="9">
    <location>
        <begin position="339"/>
        <end position="358"/>
    </location>
</feature>
<name>A0A6M4GSM8_9PROT</name>
<evidence type="ECO:0000256" key="4">
    <source>
        <dbReference type="ARBA" id="ARBA00022519"/>
    </source>
</evidence>
<evidence type="ECO:0000313" key="11">
    <source>
        <dbReference type="Proteomes" id="UP000501534"/>
    </source>
</evidence>
<dbReference type="InterPro" id="IPR007272">
    <property type="entry name" value="Sulf_transp_TsuA/YedE"/>
</dbReference>
<evidence type="ECO:0000313" key="10">
    <source>
        <dbReference type="EMBL" id="QJR10309.1"/>
    </source>
</evidence>
<dbReference type="PANTHER" id="PTHR30574:SF1">
    <property type="entry name" value="SULPHUR TRANSPORT DOMAIN-CONTAINING PROTEIN"/>
    <property type="match status" value="1"/>
</dbReference>
<feature type="transmembrane region" description="Helical" evidence="9">
    <location>
        <begin position="84"/>
        <end position="102"/>
    </location>
</feature>
<sequence>MGTAANLPWIVAAGGFLLAFVFGAVANRTNFCTMGAVSDIVNMGHWGRMRMWLLAIAVAIVGTNLLAATGQIDLAKSFYTRPNVTWLSYILGGFLFGVGMTLGSGCGSKTLVRMGGGNLKSVIVFVFLGIAAYMTLKGLFAVWRISWIDPVATDLGRGQDLPTLASALTGASLKAMQLAVAGIVAVALIAFVVKDREFRESFDHWLGGIAIGLVIVGGWYLTGHVGYAENPQTLEDTYFGTNSRTIESLSFVAPVGYTLELLMLWSDKSLAITFGIAATAGIVCGSLAYALWSRTFRWEGFVNAEDTANHIIGGTLMGFGGVTALGCTIGQGLSGFSTLAVGSILTFFAIVAGAALTMKWQYDRMLREA</sequence>
<evidence type="ECO:0000256" key="8">
    <source>
        <dbReference type="ARBA" id="ARBA00035655"/>
    </source>
</evidence>
<gene>
    <name evidence="10" type="ORF">DSM104443_01363</name>
</gene>
<evidence type="ECO:0000256" key="9">
    <source>
        <dbReference type="SAM" id="Phobius"/>
    </source>
</evidence>
<organism evidence="10 11">
    <name type="scientific">Usitatibacter rugosus</name>
    <dbReference type="NCBI Taxonomy" id="2732067"/>
    <lineage>
        <taxon>Bacteria</taxon>
        <taxon>Pseudomonadati</taxon>
        <taxon>Pseudomonadota</taxon>
        <taxon>Betaproteobacteria</taxon>
        <taxon>Nitrosomonadales</taxon>
        <taxon>Usitatibacteraceae</taxon>
        <taxon>Usitatibacter</taxon>
    </lineage>
</organism>
<keyword evidence="4" id="KW-0997">Cell inner membrane</keyword>
<dbReference type="KEGG" id="uru:DSM104443_01363"/>
<feature type="transmembrane region" description="Helical" evidence="9">
    <location>
        <begin position="270"/>
        <end position="291"/>
    </location>
</feature>
<evidence type="ECO:0000256" key="5">
    <source>
        <dbReference type="ARBA" id="ARBA00022692"/>
    </source>
</evidence>
<keyword evidence="5 9" id="KW-0812">Transmembrane</keyword>
<accession>A0A6M4GSM8</accession>
<dbReference type="GO" id="GO:0005886">
    <property type="term" value="C:plasma membrane"/>
    <property type="evidence" value="ECO:0007669"/>
    <property type="project" value="UniProtKB-SubCell"/>
</dbReference>
<comment type="subcellular location">
    <subcellularLocation>
        <location evidence="1">Cell inner membrane</location>
        <topology evidence="1">Multi-pass membrane protein</topology>
    </subcellularLocation>
</comment>
<feature type="transmembrane region" description="Helical" evidence="9">
    <location>
        <begin position="122"/>
        <end position="143"/>
    </location>
</feature>
<keyword evidence="6 9" id="KW-1133">Transmembrane helix</keyword>
<evidence type="ECO:0000256" key="1">
    <source>
        <dbReference type="ARBA" id="ARBA00004429"/>
    </source>
</evidence>
<dbReference type="EMBL" id="CP053069">
    <property type="protein sequence ID" value="QJR10309.1"/>
    <property type="molecule type" value="Genomic_DNA"/>
</dbReference>
<evidence type="ECO:0000256" key="7">
    <source>
        <dbReference type="ARBA" id="ARBA00023136"/>
    </source>
</evidence>